<organism evidence="1 2">
    <name type="scientific">Xenorhabdus beddingii</name>
    <dbReference type="NCBI Taxonomy" id="40578"/>
    <lineage>
        <taxon>Bacteria</taxon>
        <taxon>Pseudomonadati</taxon>
        <taxon>Pseudomonadota</taxon>
        <taxon>Gammaproteobacteria</taxon>
        <taxon>Enterobacterales</taxon>
        <taxon>Morganellaceae</taxon>
        <taxon>Xenorhabdus</taxon>
    </lineage>
</organism>
<evidence type="ECO:0000313" key="2">
    <source>
        <dbReference type="Proteomes" id="UP000194204"/>
    </source>
</evidence>
<name>A0A1Y2SNN7_9GAMM</name>
<gene>
    <name evidence="1" type="ORF">Xbed_02537</name>
</gene>
<keyword evidence="2" id="KW-1185">Reference proteome</keyword>
<dbReference type="Proteomes" id="UP000194204">
    <property type="component" value="Unassembled WGS sequence"/>
</dbReference>
<comment type="caution">
    <text evidence="1">The sequence shown here is derived from an EMBL/GenBank/DDBJ whole genome shotgun (WGS) entry which is preliminary data.</text>
</comment>
<dbReference type="EMBL" id="MUBK01000020">
    <property type="protein sequence ID" value="OTA19318.1"/>
    <property type="molecule type" value="Genomic_DNA"/>
</dbReference>
<accession>A0A1Y2SNN7</accession>
<reference evidence="1 2" key="1">
    <citation type="submission" date="2017-01" db="EMBL/GenBank/DDBJ databases">
        <title>Deconstructing symbiosis and pathogenesis requirements using a combined genomic-metabolomic approach.</title>
        <authorList>
            <person name="Tobias N.J."/>
            <person name="Wolff H."/>
            <person name="Djahanschiri B."/>
            <person name="Ebersberger I."/>
            <person name="Bode H.B."/>
        </authorList>
    </citation>
    <scope>NUCLEOTIDE SEQUENCE [LARGE SCALE GENOMIC DNA]</scope>
    <source>
        <strain evidence="1 2">DSM 4764</strain>
    </source>
</reference>
<evidence type="ECO:0000313" key="1">
    <source>
        <dbReference type="EMBL" id="OTA19318.1"/>
    </source>
</evidence>
<proteinExistence type="predicted"/>
<protein>
    <submittedName>
        <fullName evidence="1">Uncharacterized protein</fullName>
    </submittedName>
</protein>
<sequence length="35" mass="4464">MLVVVIFQFWSTSRIYKYFMRHKLNHKNKLQKNHQ</sequence>
<dbReference type="AlphaFoldDB" id="A0A1Y2SNN7"/>